<organism evidence="1 2">
    <name type="scientific">Petralouisia muris</name>
    <dbReference type="NCBI Taxonomy" id="3032872"/>
    <lineage>
        <taxon>Bacteria</taxon>
        <taxon>Bacillati</taxon>
        <taxon>Bacillota</taxon>
        <taxon>Clostridia</taxon>
        <taxon>Lachnospirales</taxon>
        <taxon>Lachnospiraceae</taxon>
        <taxon>Petralouisia</taxon>
    </lineage>
</organism>
<dbReference type="Proteomes" id="UP000304953">
    <property type="component" value="Unassembled WGS sequence"/>
</dbReference>
<comment type="caution">
    <text evidence="1">The sequence shown here is derived from an EMBL/GenBank/DDBJ whole genome shotgun (WGS) entry which is preliminary data.</text>
</comment>
<gene>
    <name evidence="1" type="ORF">E5329_14310</name>
</gene>
<name>A0AC61RV91_9FIRM</name>
<evidence type="ECO:0000313" key="1">
    <source>
        <dbReference type="EMBL" id="TGY95590.1"/>
    </source>
</evidence>
<proteinExistence type="predicted"/>
<dbReference type="EMBL" id="SRYA01000027">
    <property type="protein sequence ID" value="TGY95590.1"/>
    <property type="molecule type" value="Genomic_DNA"/>
</dbReference>
<accession>A0AC61RV91</accession>
<reference evidence="1" key="1">
    <citation type="submission" date="2019-04" db="EMBL/GenBank/DDBJ databases">
        <title>Microbes associate with the intestines of laboratory mice.</title>
        <authorList>
            <person name="Navarre W."/>
            <person name="Wong E."/>
            <person name="Huang K."/>
            <person name="Tropini C."/>
            <person name="Ng K."/>
            <person name="Yu B."/>
        </authorList>
    </citation>
    <scope>NUCLEOTIDE SEQUENCE</scope>
    <source>
        <strain evidence="1">NM01_1-7b</strain>
    </source>
</reference>
<protein>
    <submittedName>
        <fullName evidence="1">Response regulator transcription factor</fullName>
    </submittedName>
</protein>
<sequence>MNIAICDDEKYVRSFIRKLIERQGLDCEIREFSSGEELLQSQGLDSGRRKFSSEEELLQSQELMGNTGEISSQKEHPEAIDILFLDISMEDIDGITVAKQLRKQAGEQGKAVWGSLPLLIFVTGYPEYVMEAFAVHAYQFLVKPVDEKEFAAVFEQAVQECRILKGRKQETPKELLIHKGNTTRKVLEEDIYYVESSNRKVILCLNCEKIIYYGKISRLEEELPENFFRVHKGYLVNMKYVERYSRTEVWMKNGDKLLISRYKYQEFVKAYLKYISEGNH</sequence>
<keyword evidence="2" id="KW-1185">Reference proteome</keyword>
<evidence type="ECO:0000313" key="2">
    <source>
        <dbReference type="Proteomes" id="UP000304953"/>
    </source>
</evidence>